<proteinExistence type="inferred from homology"/>
<comment type="caution">
    <text evidence="6">The sequence shown here is derived from an EMBL/GenBank/DDBJ whole genome shotgun (WGS) entry which is preliminary data.</text>
</comment>
<evidence type="ECO:0000256" key="4">
    <source>
        <dbReference type="SAM" id="MobiDB-lite"/>
    </source>
</evidence>
<evidence type="ECO:0000313" key="7">
    <source>
        <dbReference type="Proteomes" id="UP000230779"/>
    </source>
</evidence>
<dbReference type="EMBL" id="PFMD01000062">
    <property type="protein sequence ID" value="PIY95982.1"/>
    <property type="molecule type" value="Genomic_DNA"/>
</dbReference>
<keyword evidence="3" id="KW-0648">Protein biosynthesis</keyword>
<dbReference type="AlphaFoldDB" id="A0A2M7RHD1"/>
<evidence type="ECO:0000256" key="3">
    <source>
        <dbReference type="ARBA" id="ARBA00022917"/>
    </source>
</evidence>
<dbReference type="PANTHER" id="PTHR43804">
    <property type="entry name" value="LD18447P"/>
    <property type="match status" value="1"/>
</dbReference>
<sequence length="87" mass="10336">VLRARLLKKKQDEENKQRGEARKSQIGTGDRAEKIRTYNFPQDRVTDHRIKKSWHEIQSILEGNLDPLISNLKEEDQKRILELNENK</sequence>
<dbReference type="PANTHER" id="PTHR43804:SF7">
    <property type="entry name" value="LD18447P"/>
    <property type="match status" value="1"/>
</dbReference>
<organism evidence="6 7">
    <name type="scientific">Candidatus Kerfeldbacteria bacterium CG_4_10_14_0_8_um_filter_42_10</name>
    <dbReference type="NCBI Taxonomy" id="2014248"/>
    <lineage>
        <taxon>Bacteria</taxon>
        <taxon>Candidatus Kerfeldiibacteriota</taxon>
    </lineage>
</organism>
<dbReference type="Proteomes" id="UP000230779">
    <property type="component" value="Unassembled WGS sequence"/>
</dbReference>
<dbReference type="Gene3D" id="3.30.70.1660">
    <property type="match status" value="1"/>
</dbReference>
<evidence type="ECO:0000256" key="1">
    <source>
        <dbReference type="ARBA" id="ARBA00010835"/>
    </source>
</evidence>
<feature type="non-terminal residue" evidence="6">
    <location>
        <position position="1"/>
    </location>
</feature>
<dbReference type="Pfam" id="PF00472">
    <property type="entry name" value="RF-1"/>
    <property type="match status" value="1"/>
</dbReference>
<feature type="region of interest" description="Disordered" evidence="4">
    <location>
        <begin position="1"/>
        <end position="33"/>
    </location>
</feature>
<keyword evidence="2" id="KW-0488">Methylation</keyword>
<dbReference type="InterPro" id="IPR050057">
    <property type="entry name" value="Prokaryotic/Mito_RF"/>
</dbReference>
<gene>
    <name evidence="6" type="ORF">COY66_05270</name>
</gene>
<protein>
    <submittedName>
        <fullName evidence="6">Peptide chain release factor 1</fullName>
    </submittedName>
</protein>
<dbReference type="InterPro" id="IPR000352">
    <property type="entry name" value="Pep_chain_release_fac_I"/>
</dbReference>
<dbReference type="FunFam" id="3.30.70.1660:FF:000004">
    <property type="entry name" value="Peptide chain release factor 1"/>
    <property type="match status" value="1"/>
</dbReference>
<dbReference type="GO" id="GO:0003747">
    <property type="term" value="F:translation release factor activity"/>
    <property type="evidence" value="ECO:0007669"/>
    <property type="project" value="InterPro"/>
</dbReference>
<reference evidence="6 7" key="1">
    <citation type="submission" date="2017-09" db="EMBL/GenBank/DDBJ databases">
        <title>Depth-based differentiation of microbial function through sediment-hosted aquifers and enrichment of novel symbionts in the deep terrestrial subsurface.</title>
        <authorList>
            <person name="Probst A.J."/>
            <person name="Ladd B."/>
            <person name="Jarett J.K."/>
            <person name="Geller-Mcgrath D.E."/>
            <person name="Sieber C.M."/>
            <person name="Emerson J.B."/>
            <person name="Anantharaman K."/>
            <person name="Thomas B.C."/>
            <person name="Malmstrom R."/>
            <person name="Stieglmeier M."/>
            <person name="Klingl A."/>
            <person name="Woyke T."/>
            <person name="Ryan C.M."/>
            <person name="Banfield J.F."/>
        </authorList>
    </citation>
    <scope>NUCLEOTIDE SEQUENCE [LARGE SCALE GENOMIC DNA]</scope>
    <source>
        <strain evidence="6">CG_4_10_14_0_8_um_filter_42_10</strain>
    </source>
</reference>
<name>A0A2M7RHD1_9BACT</name>
<accession>A0A2M7RHD1</accession>
<feature type="domain" description="Prokaryotic-type class I peptide chain release factors" evidence="5">
    <location>
        <begin position="1"/>
        <end position="49"/>
    </location>
</feature>
<evidence type="ECO:0000256" key="2">
    <source>
        <dbReference type="ARBA" id="ARBA00022481"/>
    </source>
</evidence>
<dbReference type="InterPro" id="IPR045853">
    <property type="entry name" value="Pep_chain_release_fac_I_sf"/>
</dbReference>
<dbReference type="SUPFAM" id="SSF75620">
    <property type="entry name" value="Release factor"/>
    <property type="match status" value="1"/>
</dbReference>
<evidence type="ECO:0000259" key="5">
    <source>
        <dbReference type="Pfam" id="PF00472"/>
    </source>
</evidence>
<evidence type="ECO:0000313" key="6">
    <source>
        <dbReference type="EMBL" id="PIY95982.1"/>
    </source>
</evidence>
<feature type="compositionally biased region" description="Basic and acidic residues" evidence="4">
    <location>
        <begin position="9"/>
        <end position="23"/>
    </location>
</feature>
<comment type="similarity">
    <text evidence="1">Belongs to the prokaryotic/mitochondrial release factor family.</text>
</comment>